<keyword evidence="2" id="KW-1185">Reference proteome</keyword>
<name>A0A2N3V2Q0_9BACT</name>
<evidence type="ECO:0000313" key="2">
    <source>
        <dbReference type="Proteomes" id="UP000233782"/>
    </source>
</evidence>
<reference evidence="1 2" key="1">
    <citation type="submission" date="2017-12" db="EMBL/GenBank/DDBJ databases">
        <title>Genomic Encyclopedia of Type Strains, Phase III (KMG-III): the genomes of soil and plant-associated and newly described type strains.</title>
        <authorList>
            <person name="Whitman W."/>
        </authorList>
    </citation>
    <scope>NUCLEOTIDE SEQUENCE [LARGE SCALE GENOMIC DNA]</scope>
    <source>
        <strain evidence="1 2">LP43</strain>
    </source>
</reference>
<comment type="caution">
    <text evidence="1">The sequence shown here is derived from an EMBL/GenBank/DDBJ whole genome shotgun (WGS) entry which is preliminary data.</text>
</comment>
<sequence length="73" mass="8519">MWSEKSAGGFKAFVVADQYQTGIKPKTNSGQTRIKQEIARFKPLFKRFSTGFQKIQRQYHTKTNFNLGPHRVR</sequence>
<dbReference type="AlphaFoldDB" id="A0A2N3V2Q0"/>
<gene>
    <name evidence="1" type="ORF">BD749_0826</name>
</gene>
<dbReference type="EMBL" id="PJMU01000001">
    <property type="protein sequence ID" value="PKV75878.1"/>
    <property type="molecule type" value="Genomic_DNA"/>
</dbReference>
<protein>
    <submittedName>
        <fullName evidence="1">Uncharacterized protein</fullName>
    </submittedName>
</protein>
<organism evidence="1 2">
    <name type="scientific">Pontibacter ramchanderi</name>
    <dbReference type="NCBI Taxonomy" id="1179743"/>
    <lineage>
        <taxon>Bacteria</taxon>
        <taxon>Pseudomonadati</taxon>
        <taxon>Bacteroidota</taxon>
        <taxon>Cytophagia</taxon>
        <taxon>Cytophagales</taxon>
        <taxon>Hymenobacteraceae</taxon>
        <taxon>Pontibacter</taxon>
    </lineage>
</organism>
<dbReference type="Proteomes" id="UP000233782">
    <property type="component" value="Unassembled WGS sequence"/>
</dbReference>
<accession>A0A2N3V2Q0</accession>
<proteinExistence type="predicted"/>
<evidence type="ECO:0000313" key="1">
    <source>
        <dbReference type="EMBL" id="PKV75878.1"/>
    </source>
</evidence>